<name>A0A516G9Z8_9MICO</name>
<feature type="compositionally biased region" description="Polar residues" evidence="1">
    <location>
        <begin position="450"/>
        <end position="466"/>
    </location>
</feature>
<dbReference type="CDD" id="cd00085">
    <property type="entry name" value="HNHc"/>
    <property type="match status" value="1"/>
</dbReference>
<proteinExistence type="predicted"/>
<dbReference type="KEGG" id="orz:FNH13_08125"/>
<protein>
    <recommendedName>
        <fullName evidence="4">HNH endonuclease</fullName>
    </recommendedName>
</protein>
<dbReference type="OrthoDB" id="4849997at2"/>
<evidence type="ECO:0000313" key="2">
    <source>
        <dbReference type="EMBL" id="QDO88315.1"/>
    </source>
</evidence>
<keyword evidence="3" id="KW-1185">Reference proteome</keyword>
<dbReference type="InterPro" id="IPR003615">
    <property type="entry name" value="HNH_nuc"/>
</dbReference>
<dbReference type="RefSeq" id="WP_143782990.1">
    <property type="nucleotide sequence ID" value="NZ_CP041616.1"/>
</dbReference>
<gene>
    <name evidence="2" type="ORF">FNH13_08125</name>
</gene>
<feature type="compositionally biased region" description="Basic and acidic residues" evidence="1">
    <location>
        <begin position="752"/>
        <end position="779"/>
    </location>
</feature>
<dbReference type="Proteomes" id="UP000315395">
    <property type="component" value="Chromosome"/>
</dbReference>
<accession>A0A516G9Z8</accession>
<evidence type="ECO:0008006" key="4">
    <source>
        <dbReference type="Google" id="ProtNLM"/>
    </source>
</evidence>
<dbReference type="EMBL" id="CP041616">
    <property type="protein sequence ID" value="QDO88315.1"/>
    <property type="molecule type" value="Genomic_DNA"/>
</dbReference>
<feature type="compositionally biased region" description="Polar residues" evidence="1">
    <location>
        <begin position="526"/>
        <end position="540"/>
    </location>
</feature>
<evidence type="ECO:0000256" key="1">
    <source>
        <dbReference type="SAM" id="MobiDB-lite"/>
    </source>
</evidence>
<dbReference type="AlphaFoldDB" id="A0A516G9Z8"/>
<feature type="compositionally biased region" description="Low complexity" evidence="1">
    <location>
        <begin position="507"/>
        <end position="525"/>
    </location>
</feature>
<feature type="region of interest" description="Disordered" evidence="1">
    <location>
        <begin position="433"/>
        <end position="470"/>
    </location>
</feature>
<evidence type="ECO:0000313" key="3">
    <source>
        <dbReference type="Proteomes" id="UP000315395"/>
    </source>
</evidence>
<reference evidence="2 3" key="1">
    <citation type="submission" date="2019-07" db="EMBL/GenBank/DDBJ databases">
        <title>complete genome sequencing of Ornithinimicrobium sp. H23M54.</title>
        <authorList>
            <person name="Bae J.-W."/>
            <person name="Lee S.-Y."/>
        </authorList>
    </citation>
    <scope>NUCLEOTIDE SEQUENCE [LARGE SCALE GENOMIC DNA]</scope>
    <source>
        <strain evidence="2 3">H23M54</strain>
    </source>
</reference>
<sequence>MTTSVLEMHLDTRLPPKAVRRMRDPEQAHLRVAKYWPMGELVFEPSSSIFADRAKAALRTAMQRMGVGDLADSLVDVVLACATVQQRDWATGAKTEGVPSGAEFPADALPPTTERRQDPSDLARSKALLGVVESVNKVSNKLDGVLFSATRQLTASRAALLLREKGAESTDDLNNSQREALRKSAKSQTRKEIEAAIGWVPGEVTDLVAAANTPVAVAGPMLSSMMSGESSWRYVRRCYRESRGLAHEDAAAIANGLFGNDPETSVTERLDSSDSWLGGPWHGSKFNRALEREVAKVNSRDEQAKQEARDRAKANKDVRAVLDEIGTAVVTLGCSPLQAAAIADRVERAARSARKAGAPETLRELRTAIVTALLLHGTLDMDSLPDDPNLITVEQSLQLKKVLEGLPAAELNVIVSLETLLGVDLGGAAATVGQGATPTTESGEPIPASFLNSDSFRSSDSLQNSDARGAAGSCTCLCTCGATSRQRASASVSTGELCPTGEPCPPSAGASAASGASPASDASPANGVSASSDASATGGRTVQGGVGAVIGRHPTFLRPDEVRLLALMPGSTLYRLLTDPASGRCVERSIKAYPFDAAMRAQIIASDVFCRAPGCLKPARLAQMDHVQEHGTPGGHTCEANGQPVCDPHHDQKTKKAWDAVLESNRDVTWTTMLGRIYRTKAHDFRQYTKLLTAATTEIHEAINSGADREETINAAIYQAMSYRDDGDILEADESDDDYFGWDLVSLAHVAGDGRRSNRPHPDVRQAEMDRHRATRSEDGDVDGGGESEAGRGTGSDAVDGDTGGSSEKSTEGGRGPSSAPQTPWSQTEDEPPPF</sequence>
<feature type="region of interest" description="Disordered" evidence="1">
    <location>
        <begin position="92"/>
        <end position="120"/>
    </location>
</feature>
<organism evidence="2 3">
    <name type="scientific">Ornithinimicrobium ciconiae</name>
    <dbReference type="NCBI Taxonomy" id="2594265"/>
    <lineage>
        <taxon>Bacteria</taxon>
        <taxon>Bacillati</taxon>
        <taxon>Actinomycetota</taxon>
        <taxon>Actinomycetes</taxon>
        <taxon>Micrococcales</taxon>
        <taxon>Ornithinimicrobiaceae</taxon>
        <taxon>Ornithinimicrobium</taxon>
    </lineage>
</organism>
<feature type="region of interest" description="Disordered" evidence="1">
    <location>
        <begin position="167"/>
        <end position="186"/>
    </location>
</feature>
<feature type="region of interest" description="Disordered" evidence="1">
    <location>
        <begin position="494"/>
        <end position="541"/>
    </location>
</feature>
<feature type="region of interest" description="Disordered" evidence="1">
    <location>
        <begin position="752"/>
        <end position="835"/>
    </location>
</feature>